<dbReference type="SUPFAM" id="SSF52540">
    <property type="entry name" value="P-loop containing nucleoside triphosphate hydrolases"/>
    <property type="match status" value="1"/>
</dbReference>
<dbReference type="InterPro" id="IPR007696">
    <property type="entry name" value="DNA_mismatch_repair_MutS_core"/>
</dbReference>
<dbReference type="GO" id="GO:0005524">
    <property type="term" value="F:ATP binding"/>
    <property type="evidence" value="ECO:0007669"/>
    <property type="project" value="UniProtKB-KW"/>
</dbReference>
<dbReference type="InterPro" id="IPR036678">
    <property type="entry name" value="MutS_con_dom_sf"/>
</dbReference>
<sequence length="999" mass="111027">MRSRILPYAATSPLVYAGAFVRLLAQPTFVSKRPWLWAQQRGAKKQTTIRASALRQGASAPLPQDDIEVAPERTYPPVLQQHLNNVRKFEDCVVLTRVGDFYEMYFDQVEEFAPLVNLKKAKRATVLGDVPMAGFQQSQLERYLKMFVQDLGKKVAISEQVRLPESERVGKSGGMLFDRRVTRIVTAGTLIDENFMDPFENNYLLAIHFGGALPTTPPDADRAAFERYRRSTKVGLSWVDLSSGDFFTQTSDLASLPSAVARIGPREIVLEASMESADQIQLQRAISDSNLSVHFHHVKDLGQSVTDWSSMLERPVPAEKQTEFTAFEIAAGNLVLDYVRRQLMDVQVQLQPPVRQTEEEYMAIDKQGLRNLEVRSTIRDGAFQGSLLHAIRQTVTKSGARLLSKRLVAPSMSLSVINSRLDLVQEMLLQDALREDVVALLRRTHDIYRLLQKFSVGKGDADDLLGLARTVEVMKEISDLLHEHILAHQDRAFEEHDNFATPDLTCLWDILARIDLESPTKVARNIQTAIDEEGLNQQHIAEEATETEAEQMAEEVTKADEAGTESPKLARRAGKSQASSSAEQKPEDIWIMRRKASPTLERAHGDLDKLLRAKEELTARLQTELRAQSLNLKWSAQLGHFCHVKGKDAQGSISALAGARTIGSTKSTKSFYLADWTHLGVRIDDSKLRIRTEEERVFGKLRAEVLENLMKLRRNAAVLDELDVACSSALVAKNRGLIRPLLNESTTHQVVGGRHPTVDAGLKEQGRCFTSNDCSVGDEEKIYLITGPNMAGKSTYLRQNALITILAQVGCFVPADYAEIGLVDKIFSRVGSADNLYQDQSTFMVEMLETADILKQATQRSFVIMDEVGRGTTPEDGIAVGYACLHHLHYVNKSRALFATHFHALADMTRDFDNLGCYCTNVVEEADGSWSYVHKLHQGVNRASHALKVAKLAGLPECAISVAAEVLAELQRDLGPARDGQATLRNAKDSSPRLAAIAG</sequence>
<dbReference type="Gene3D" id="1.10.1420.10">
    <property type="match status" value="3"/>
</dbReference>
<dbReference type="InterPro" id="IPR007860">
    <property type="entry name" value="DNA_mmatch_repair_MutS_con_dom"/>
</dbReference>
<dbReference type="GO" id="GO:0043504">
    <property type="term" value="P:mitochondrial DNA repair"/>
    <property type="evidence" value="ECO:0007669"/>
    <property type="project" value="TreeGrafter"/>
</dbReference>
<evidence type="ECO:0000256" key="8">
    <source>
        <dbReference type="SAM" id="MobiDB-lite"/>
    </source>
</evidence>
<dbReference type="Gene3D" id="3.40.1170.10">
    <property type="entry name" value="DNA repair protein MutS, domain I"/>
    <property type="match status" value="1"/>
</dbReference>
<dbReference type="GO" id="GO:0005739">
    <property type="term" value="C:mitochondrion"/>
    <property type="evidence" value="ECO:0007669"/>
    <property type="project" value="TreeGrafter"/>
</dbReference>
<dbReference type="Pfam" id="PF05188">
    <property type="entry name" value="MutS_II"/>
    <property type="match status" value="1"/>
</dbReference>
<keyword evidence="6" id="KW-0234">DNA repair</keyword>
<dbReference type="AlphaFoldDB" id="A0A139IVZ2"/>
<comment type="similarity">
    <text evidence="1">Belongs to the DNA mismatch repair MutS family.</text>
</comment>
<feature type="domain" description="DNA mismatch repair proteins mutS family" evidence="9">
    <location>
        <begin position="861"/>
        <end position="877"/>
    </location>
</feature>
<name>A0A139IVZ2_9PEZI</name>
<keyword evidence="7" id="KW-0175">Coiled coil</keyword>
<evidence type="ECO:0000256" key="7">
    <source>
        <dbReference type="SAM" id="Coils"/>
    </source>
</evidence>
<feature type="coiled-coil region" evidence="7">
    <location>
        <begin position="600"/>
        <end position="627"/>
    </location>
</feature>
<dbReference type="GO" id="GO:0140664">
    <property type="term" value="F:ATP-dependent DNA damage sensor activity"/>
    <property type="evidence" value="ECO:0007669"/>
    <property type="project" value="InterPro"/>
</dbReference>
<evidence type="ECO:0000259" key="9">
    <source>
        <dbReference type="PROSITE" id="PS00486"/>
    </source>
</evidence>
<comment type="caution">
    <text evidence="10">The sequence shown here is derived from an EMBL/GenBank/DDBJ whole genome shotgun (WGS) entry which is preliminary data.</text>
</comment>
<evidence type="ECO:0000313" key="11">
    <source>
        <dbReference type="Proteomes" id="UP000073492"/>
    </source>
</evidence>
<dbReference type="EMBL" id="LFZO01000004">
    <property type="protein sequence ID" value="KXT18704.1"/>
    <property type="molecule type" value="Genomic_DNA"/>
</dbReference>
<dbReference type="STRING" id="113226.A0A139IVZ2"/>
<dbReference type="SUPFAM" id="SSF53150">
    <property type="entry name" value="DNA repair protein MutS, domain II"/>
    <property type="match status" value="1"/>
</dbReference>
<keyword evidence="5" id="KW-0238">DNA-binding</keyword>
<dbReference type="SMART" id="SM00534">
    <property type="entry name" value="MUTSac"/>
    <property type="match status" value="1"/>
</dbReference>
<dbReference type="Pfam" id="PF05192">
    <property type="entry name" value="MutS_III"/>
    <property type="match status" value="1"/>
</dbReference>
<evidence type="ECO:0000256" key="5">
    <source>
        <dbReference type="ARBA" id="ARBA00023125"/>
    </source>
</evidence>
<gene>
    <name evidence="10" type="ORF">AC579_2707</name>
</gene>
<dbReference type="InterPro" id="IPR027417">
    <property type="entry name" value="P-loop_NTPase"/>
</dbReference>
<protein>
    <recommendedName>
        <fullName evidence="9">DNA mismatch repair proteins mutS family domain-containing protein</fullName>
    </recommendedName>
</protein>
<evidence type="ECO:0000256" key="3">
    <source>
        <dbReference type="ARBA" id="ARBA00022763"/>
    </source>
</evidence>
<dbReference type="InterPro" id="IPR007695">
    <property type="entry name" value="DNA_mismatch_repair_MutS-lik_N"/>
</dbReference>
<keyword evidence="4" id="KW-0067">ATP-binding</keyword>
<dbReference type="InterPro" id="IPR017261">
    <property type="entry name" value="DNA_mismatch_repair_MutS/MSH"/>
</dbReference>
<organism evidence="10 11">
    <name type="scientific">Pseudocercospora musae</name>
    <dbReference type="NCBI Taxonomy" id="113226"/>
    <lineage>
        <taxon>Eukaryota</taxon>
        <taxon>Fungi</taxon>
        <taxon>Dikarya</taxon>
        <taxon>Ascomycota</taxon>
        <taxon>Pezizomycotina</taxon>
        <taxon>Dothideomycetes</taxon>
        <taxon>Dothideomycetidae</taxon>
        <taxon>Mycosphaerellales</taxon>
        <taxon>Mycosphaerellaceae</taxon>
        <taxon>Pseudocercospora</taxon>
    </lineage>
</organism>
<dbReference type="InterPro" id="IPR036187">
    <property type="entry name" value="DNA_mismatch_repair_MutS_sf"/>
</dbReference>
<accession>A0A139IVZ2</accession>
<dbReference type="Gene3D" id="3.30.420.110">
    <property type="entry name" value="MutS, connector domain"/>
    <property type="match status" value="1"/>
</dbReference>
<keyword evidence="3" id="KW-0227">DNA damage</keyword>
<dbReference type="PANTHER" id="PTHR11361">
    <property type="entry name" value="DNA MISMATCH REPAIR PROTEIN MUTS FAMILY MEMBER"/>
    <property type="match status" value="1"/>
</dbReference>
<dbReference type="PANTHER" id="PTHR11361:SF34">
    <property type="entry name" value="DNA MISMATCH REPAIR PROTEIN MSH1, MITOCHONDRIAL"/>
    <property type="match status" value="1"/>
</dbReference>
<dbReference type="SUPFAM" id="SSF55271">
    <property type="entry name" value="DNA repair protein MutS, domain I"/>
    <property type="match status" value="1"/>
</dbReference>
<evidence type="ECO:0000256" key="1">
    <source>
        <dbReference type="ARBA" id="ARBA00006271"/>
    </source>
</evidence>
<dbReference type="OrthoDB" id="2534523at2759"/>
<evidence type="ECO:0000256" key="6">
    <source>
        <dbReference type="ARBA" id="ARBA00023204"/>
    </source>
</evidence>
<dbReference type="InterPro" id="IPR045076">
    <property type="entry name" value="MutS"/>
</dbReference>
<dbReference type="GO" id="GO:0030983">
    <property type="term" value="F:mismatched DNA binding"/>
    <property type="evidence" value="ECO:0007669"/>
    <property type="project" value="InterPro"/>
</dbReference>
<dbReference type="Gene3D" id="3.40.50.300">
    <property type="entry name" value="P-loop containing nucleotide triphosphate hydrolases"/>
    <property type="match status" value="1"/>
</dbReference>
<dbReference type="InterPro" id="IPR016151">
    <property type="entry name" value="DNA_mismatch_repair_MutS_N"/>
</dbReference>
<dbReference type="Proteomes" id="UP000073492">
    <property type="component" value="Unassembled WGS sequence"/>
</dbReference>
<dbReference type="PROSITE" id="PS00486">
    <property type="entry name" value="DNA_MISMATCH_REPAIR_2"/>
    <property type="match status" value="1"/>
</dbReference>
<evidence type="ECO:0000313" key="10">
    <source>
        <dbReference type="EMBL" id="KXT18704.1"/>
    </source>
</evidence>
<reference evidence="10 11" key="1">
    <citation type="submission" date="2015-07" db="EMBL/GenBank/DDBJ databases">
        <title>Comparative genomics of the Sigatoka disease complex on banana suggests a link between parallel evolutionary changes in Pseudocercospora fijiensis and Pseudocercospora eumusae and increased virulence on the banana host.</title>
        <authorList>
            <person name="Chang T.-C."/>
            <person name="Salvucci A."/>
            <person name="Crous P.W."/>
            <person name="Stergiopoulos I."/>
        </authorList>
    </citation>
    <scope>NUCLEOTIDE SEQUENCE [LARGE SCALE GENOMIC DNA]</scope>
    <source>
        <strain evidence="10 11">CBS 116634</strain>
    </source>
</reference>
<proteinExistence type="inferred from homology"/>
<dbReference type="PIRSF" id="PIRSF037677">
    <property type="entry name" value="DNA_mis_repair_Msh6"/>
    <property type="match status" value="1"/>
</dbReference>
<dbReference type="Pfam" id="PF00488">
    <property type="entry name" value="MutS_V"/>
    <property type="match status" value="1"/>
</dbReference>
<evidence type="ECO:0000256" key="4">
    <source>
        <dbReference type="ARBA" id="ARBA00022840"/>
    </source>
</evidence>
<dbReference type="SUPFAM" id="SSF48334">
    <property type="entry name" value="DNA repair protein MutS, domain III"/>
    <property type="match status" value="1"/>
</dbReference>
<dbReference type="FunFam" id="3.40.50.300:FF:001238">
    <property type="entry name" value="DNA mismatch repair protein"/>
    <property type="match status" value="1"/>
</dbReference>
<feature type="region of interest" description="Disordered" evidence="8">
    <location>
        <begin position="545"/>
        <end position="594"/>
    </location>
</feature>
<dbReference type="SMART" id="SM00533">
    <property type="entry name" value="MUTSd"/>
    <property type="match status" value="1"/>
</dbReference>
<keyword evidence="11" id="KW-1185">Reference proteome</keyword>
<dbReference type="GO" id="GO:0005634">
    <property type="term" value="C:nucleus"/>
    <property type="evidence" value="ECO:0007669"/>
    <property type="project" value="TreeGrafter"/>
</dbReference>
<dbReference type="GO" id="GO:0006298">
    <property type="term" value="P:mismatch repair"/>
    <property type="evidence" value="ECO:0007669"/>
    <property type="project" value="InterPro"/>
</dbReference>
<dbReference type="InterPro" id="IPR000432">
    <property type="entry name" value="DNA_mismatch_repair_MutS_C"/>
</dbReference>
<evidence type="ECO:0000256" key="2">
    <source>
        <dbReference type="ARBA" id="ARBA00022741"/>
    </source>
</evidence>
<keyword evidence="2" id="KW-0547">Nucleotide-binding</keyword>
<dbReference type="Pfam" id="PF01624">
    <property type="entry name" value="MutS_I"/>
    <property type="match status" value="1"/>
</dbReference>